<comment type="caution">
    <text evidence="2">The sequence shown here is derived from an EMBL/GenBank/DDBJ whole genome shotgun (WGS) entry which is preliminary data.</text>
</comment>
<reference evidence="2" key="2">
    <citation type="journal article" date="2020" name="Nat. Commun.">
        <title>Large-scale genome sequencing of mycorrhizal fungi provides insights into the early evolution of symbiotic traits.</title>
        <authorList>
            <person name="Miyauchi S."/>
            <person name="Kiss E."/>
            <person name="Kuo A."/>
            <person name="Drula E."/>
            <person name="Kohler A."/>
            <person name="Sanchez-Garcia M."/>
            <person name="Morin E."/>
            <person name="Andreopoulos B."/>
            <person name="Barry K.W."/>
            <person name="Bonito G."/>
            <person name="Buee M."/>
            <person name="Carver A."/>
            <person name="Chen C."/>
            <person name="Cichocki N."/>
            <person name="Clum A."/>
            <person name="Culley D."/>
            <person name="Crous P.W."/>
            <person name="Fauchery L."/>
            <person name="Girlanda M."/>
            <person name="Hayes R.D."/>
            <person name="Keri Z."/>
            <person name="LaButti K."/>
            <person name="Lipzen A."/>
            <person name="Lombard V."/>
            <person name="Magnuson J."/>
            <person name="Maillard F."/>
            <person name="Murat C."/>
            <person name="Nolan M."/>
            <person name="Ohm R.A."/>
            <person name="Pangilinan J."/>
            <person name="Pereira M.F."/>
            <person name="Perotto S."/>
            <person name="Peter M."/>
            <person name="Pfister S."/>
            <person name="Riley R."/>
            <person name="Sitrit Y."/>
            <person name="Stielow J.B."/>
            <person name="Szollosi G."/>
            <person name="Zifcakova L."/>
            <person name="Stursova M."/>
            <person name="Spatafora J.W."/>
            <person name="Tedersoo L."/>
            <person name="Vaario L.M."/>
            <person name="Yamada A."/>
            <person name="Yan M."/>
            <person name="Wang P."/>
            <person name="Xu J."/>
            <person name="Bruns T."/>
            <person name="Baldrian P."/>
            <person name="Vilgalys R."/>
            <person name="Dunand C."/>
            <person name="Henrissat B."/>
            <person name="Grigoriev I.V."/>
            <person name="Hibbett D."/>
            <person name="Nagy L.G."/>
            <person name="Martin F.M."/>
        </authorList>
    </citation>
    <scope>NUCLEOTIDE SEQUENCE</scope>
    <source>
        <strain evidence="2">BED1</strain>
    </source>
</reference>
<evidence type="ECO:0000313" key="2">
    <source>
        <dbReference type="EMBL" id="KAF8430557.1"/>
    </source>
</evidence>
<dbReference type="EMBL" id="WHUW01000061">
    <property type="protein sequence ID" value="KAF8430557.1"/>
    <property type="molecule type" value="Genomic_DNA"/>
</dbReference>
<evidence type="ECO:0000313" key="3">
    <source>
        <dbReference type="Proteomes" id="UP001194468"/>
    </source>
</evidence>
<gene>
    <name evidence="2" type="ORF">L210DRAFT_3651775</name>
</gene>
<organism evidence="2 3">
    <name type="scientific">Boletus edulis BED1</name>
    <dbReference type="NCBI Taxonomy" id="1328754"/>
    <lineage>
        <taxon>Eukaryota</taxon>
        <taxon>Fungi</taxon>
        <taxon>Dikarya</taxon>
        <taxon>Basidiomycota</taxon>
        <taxon>Agaricomycotina</taxon>
        <taxon>Agaricomycetes</taxon>
        <taxon>Agaricomycetidae</taxon>
        <taxon>Boletales</taxon>
        <taxon>Boletineae</taxon>
        <taxon>Boletaceae</taxon>
        <taxon>Boletoideae</taxon>
        <taxon>Boletus</taxon>
    </lineage>
</organism>
<feature type="region of interest" description="Disordered" evidence="1">
    <location>
        <begin position="196"/>
        <end position="241"/>
    </location>
</feature>
<accession>A0AAD4BHZ4</accession>
<sequence length="241" mass="23896">MEVTEQVADGIGAGESSTIADAVPATADGNATSAMETAEIAPQVGDAIGAGQTGRITEELAAAANSKAADEDSAMQTTEIANEIGVGDGAENLMGSIITGVAARAADDTTEIADRAMGRDGAETIADVTEQMATTNIADETVDGINAATIGNNTDTVATGDHSTDATTDIDEQAMHAIGNDAIGDAVIAIRPAADTGDQEATQTDQAAEVGNTPQADANGNNNAGVSGESAALADNNMMVE</sequence>
<evidence type="ECO:0000256" key="1">
    <source>
        <dbReference type="SAM" id="MobiDB-lite"/>
    </source>
</evidence>
<protein>
    <submittedName>
        <fullName evidence="2">Uncharacterized protein</fullName>
    </submittedName>
</protein>
<keyword evidence="3" id="KW-1185">Reference proteome</keyword>
<feature type="compositionally biased region" description="Polar residues" evidence="1">
    <location>
        <begin position="199"/>
        <end position="225"/>
    </location>
</feature>
<dbReference type="Proteomes" id="UP001194468">
    <property type="component" value="Unassembled WGS sequence"/>
</dbReference>
<reference evidence="2" key="1">
    <citation type="submission" date="2019-10" db="EMBL/GenBank/DDBJ databases">
        <authorList>
            <consortium name="DOE Joint Genome Institute"/>
            <person name="Kuo A."/>
            <person name="Miyauchi S."/>
            <person name="Kiss E."/>
            <person name="Drula E."/>
            <person name="Kohler A."/>
            <person name="Sanchez-Garcia M."/>
            <person name="Andreopoulos B."/>
            <person name="Barry K.W."/>
            <person name="Bonito G."/>
            <person name="Buee M."/>
            <person name="Carver A."/>
            <person name="Chen C."/>
            <person name="Cichocki N."/>
            <person name="Clum A."/>
            <person name="Culley D."/>
            <person name="Crous P.W."/>
            <person name="Fauchery L."/>
            <person name="Girlanda M."/>
            <person name="Hayes R."/>
            <person name="Keri Z."/>
            <person name="LaButti K."/>
            <person name="Lipzen A."/>
            <person name="Lombard V."/>
            <person name="Magnuson J."/>
            <person name="Maillard F."/>
            <person name="Morin E."/>
            <person name="Murat C."/>
            <person name="Nolan M."/>
            <person name="Ohm R."/>
            <person name="Pangilinan J."/>
            <person name="Pereira M."/>
            <person name="Perotto S."/>
            <person name="Peter M."/>
            <person name="Riley R."/>
            <person name="Sitrit Y."/>
            <person name="Stielow B."/>
            <person name="Szollosi G."/>
            <person name="Zifcakova L."/>
            <person name="Stursova M."/>
            <person name="Spatafora J.W."/>
            <person name="Tedersoo L."/>
            <person name="Vaario L.-M."/>
            <person name="Yamada A."/>
            <person name="Yan M."/>
            <person name="Wang P."/>
            <person name="Xu J."/>
            <person name="Bruns T."/>
            <person name="Baldrian P."/>
            <person name="Vilgalys R."/>
            <person name="Henrissat B."/>
            <person name="Grigoriev I.V."/>
            <person name="Hibbett D."/>
            <person name="Nagy L.G."/>
            <person name="Martin F.M."/>
        </authorList>
    </citation>
    <scope>NUCLEOTIDE SEQUENCE</scope>
    <source>
        <strain evidence="2">BED1</strain>
    </source>
</reference>
<proteinExistence type="predicted"/>
<name>A0AAD4BHZ4_BOLED</name>
<dbReference type="AlphaFoldDB" id="A0AAD4BHZ4"/>